<comment type="caution">
    <text evidence="2">The sequence shown here is derived from an EMBL/GenBank/DDBJ whole genome shotgun (WGS) entry which is preliminary data.</text>
</comment>
<dbReference type="InterPro" id="IPR011646">
    <property type="entry name" value="KAP_P-loop"/>
</dbReference>
<dbReference type="InterPro" id="IPR052754">
    <property type="entry name" value="NTPase_KAP_P-loop"/>
</dbReference>
<gene>
    <name evidence="2" type="ORF">KIS1582_5164</name>
</gene>
<dbReference type="EMBL" id="VDEM01000184">
    <property type="protein sequence ID" value="KAF0821158.1"/>
    <property type="molecule type" value="Genomic_DNA"/>
</dbReference>
<organism evidence="2 3">
    <name type="scientific">Cytobacillus firmus</name>
    <name type="common">Bacillus firmus</name>
    <dbReference type="NCBI Taxonomy" id="1399"/>
    <lineage>
        <taxon>Bacteria</taxon>
        <taxon>Bacillati</taxon>
        <taxon>Bacillota</taxon>
        <taxon>Bacilli</taxon>
        <taxon>Bacillales</taxon>
        <taxon>Bacillaceae</taxon>
        <taxon>Cytobacillus</taxon>
    </lineage>
</organism>
<feature type="non-terminal residue" evidence="2">
    <location>
        <position position="165"/>
    </location>
</feature>
<evidence type="ECO:0000313" key="2">
    <source>
        <dbReference type="EMBL" id="KAF0821158.1"/>
    </source>
</evidence>
<sequence length="165" mass="19326">MLGTREQVKEHLDVLIQAWVKKREDKIVIMVDELDRCSAGTIVEFFEALQLFLPVESIIHVITINQEAVCYALANSNMHFFDTEIVSNKDKLAFGKEYLEKYITISYQLPHSQNLENYINHLLIDQSENDLNYIFRDSEKKALVEIITEINNSRRINPRELKKII</sequence>
<proteinExistence type="predicted"/>
<dbReference type="PANTHER" id="PTHR22674">
    <property type="entry name" value="NTPASE, KAP FAMILY P-LOOP DOMAIN-CONTAINING 1"/>
    <property type="match status" value="1"/>
</dbReference>
<dbReference type="PANTHER" id="PTHR22674:SF6">
    <property type="entry name" value="NTPASE KAP FAMILY P-LOOP DOMAIN-CONTAINING PROTEIN 1"/>
    <property type="match status" value="1"/>
</dbReference>
<reference evidence="2 3" key="1">
    <citation type="journal article" date="2020" name="G3 (Bethesda)">
        <title>Whole Genome Sequencing and Comparative Genomics of Two Nematicidal Bacillus Strains Reveals a Wide Range of Possible Virulence Factors.</title>
        <authorList>
            <person name="Susic N."/>
            <person name="Janezic S."/>
            <person name="Rupnik M."/>
            <person name="Geric Stare B."/>
        </authorList>
    </citation>
    <scope>NUCLEOTIDE SEQUENCE [LARGE SCALE GENOMIC DNA]</scope>
    <source>
        <strain evidence="2 3">I-1582</strain>
    </source>
</reference>
<evidence type="ECO:0000313" key="3">
    <source>
        <dbReference type="Proteomes" id="UP000465778"/>
    </source>
</evidence>
<name>A0A800MRK8_CYTFI</name>
<evidence type="ECO:0000259" key="1">
    <source>
        <dbReference type="Pfam" id="PF07693"/>
    </source>
</evidence>
<dbReference type="Pfam" id="PF07693">
    <property type="entry name" value="KAP_NTPase"/>
    <property type="match status" value="1"/>
</dbReference>
<dbReference type="Proteomes" id="UP000465778">
    <property type="component" value="Unassembled WGS sequence"/>
</dbReference>
<accession>A0A800MRK8</accession>
<feature type="domain" description="KAP NTPase" evidence="1">
    <location>
        <begin position="20"/>
        <end position="165"/>
    </location>
</feature>
<protein>
    <recommendedName>
        <fullName evidence="1">KAP NTPase domain-containing protein</fullName>
    </recommendedName>
</protein>
<dbReference type="AlphaFoldDB" id="A0A800MRK8"/>